<evidence type="ECO:0000313" key="1">
    <source>
        <dbReference type="EMBL" id="KAK9911340.1"/>
    </source>
</evidence>
<comment type="caution">
    <text evidence="1">The sequence shown here is derived from an EMBL/GenBank/DDBJ whole genome shotgun (WGS) entry which is preliminary data.</text>
</comment>
<gene>
    <name evidence="1" type="ORF">M0R45_035257</name>
</gene>
<reference evidence="1 2" key="1">
    <citation type="journal article" date="2023" name="G3 (Bethesda)">
        <title>A chromosome-length genome assembly and annotation of blackberry (Rubus argutus, cv. 'Hillquist').</title>
        <authorList>
            <person name="Bruna T."/>
            <person name="Aryal R."/>
            <person name="Dudchenko O."/>
            <person name="Sargent D.J."/>
            <person name="Mead D."/>
            <person name="Buti M."/>
            <person name="Cavallini A."/>
            <person name="Hytonen T."/>
            <person name="Andres J."/>
            <person name="Pham M."/>
            <person name="Weisz D."/>
            <person name="Mascagni F."/>
            <person name="Usai G."/>
            <person name="Natali L."/>
            <person name="Bassil N."/>
            <person name="Fernandez G.E."/>
            <person name="Lomsadze A."/>
            <person name="Armour M."/>
            <person name="Olukolu B."/>
            <person name="Poorten T."/>
            <person name="Britton C."/>
            <person name="Davik J."/>
            <person name="Ashrafi H."/>
            <person name="Aiden E.L."/>
            <person name="Borodovsky M."/>
            <person name="Worthington M."/>
        </authorList>
    </citation>
    <scope>NUCLEOTIDE SEQUENCE [LARGE SCALE GENOMIC DNA]</scope>
    <source>
        <strain evidence="1">PI 553951</strain>
    </source>
</reference>
<proteinExistence type="predicted"/>
<organism evidence="1 2">
    <name type="scientific">Rubus argutus</name>
    <name type="common">Southern blackberry</name>
    <dbReference type="NCBI Taxonomy" id="59490"/>
    <lineage>
        <taxon>Eukaryota</taxon>
        <taxon>Viridiplantae</taxon>
        <taxon>Streptophyta</taxon>
        <taxon>Embryophyta</taxon>
        <taxon>Tracheophyta</taxon>
        <taxon>Spermatophyta</taxon>
        <taxon>Magnoliopsida</taxon>
        <taxon>eudicotyledons</taxon>
        <taxon>Gunneridae</taxon>
        <taxon>Pentapetalae</taxon>
        <taxon>rosids</taxon>
        <taxon>fabids</taxon>
        <taxon>Rosales</taxon>
        <taxon>Rosaceae</taxon>
        <taxon>Rosoideae</taxon>
        <taxon>Rosoideae incertae sedis</taxon>
        <taxon>Rubus</taxon>
    </lineage>
</organism>
<keyword evidence="2" id="KW-1185">Reference proteome</keyword>
<evidence type="ECO:0000313" key="2">
    <source>
        <dbReference type="Proteomes" id="UP001457282"/>
    </source>
</evidence>
<dbReference type="Proteomes" id="UP001457282">
    <property type="component" value="Unassembled WGS sequence"/>
</dbReference>
<dbReference type="EMBL" id="JBEDUW010000007">
    <property type="protein sequence ID" value="KAK9911340.1"/>
    <property type="molecule type" value="Genomic_DNA"/>
</dbReference>
<sequence length="203" mass="23049">MKLSKYAARTAKLVFYKEDPSRRKPENDLDHNCELLSHKRKNDVIQNDRAAIDANAFHSEDSRALVSIEKNHNVEGLGFLDTSGGRVVISDSSSKIFSIFKVEADINCDWGEDGYAAKVNQKLLSMNGVQFVSTYLAEDSAFVQVYGDVQLDRVTIIKTISKVWKRAELVSYKLKKVNLVAQVPFWSRYRVLQRLISFVGRSL</sequence>
<name>A0AAW1VU39_RUBAR</name>
<dbReference type="AlphaFoldDB" id="A0AAW1VU39"/>
<protein>
    <submittedName>
        <fullName evidence="1">Uncharacterized protein</fullName>
    </submittedName>
</protein>
<accession>A0AAW1VU39</accession>